<reference evidence="2" key="1">
    <citation type="submission" date="2018-02" db="EMBL/GenBank/DDBJ databases">
        <authorList>
            <person name="Cohen D.B."/>
            <person name="Kent A.D."/>
        </authorList>
    </citation>
    <scope>NUCLEOTIDE SEQUENCE</scope>
</reference>
<proteinExistence type="inferred from homology"/>
<dbReference type="Gene3D" id="3.40.50.2000">
    <property type="entry name" value="Glycogen Phosphorylase B"/>
    <property type="match status" value="1"/>
</dbReference>
<dbReference type="PANTHER" id="PTHR48048:SF45">
    <property type="entry name" value="GLYCOSYLTRANSFERASE"/>
    <property type="match status" value="1"/>
</dbReference>
<dbReference type="GO" id="GO:0035251">
    <property type="term" value="F:UDP-glucosyltransferase activity"/>
    <property type="evidence" value="ECO:0007669"/>
    <property type="project" value="InterPro"/>
</dbReference>
<comment type="similarity">
    <text evidence="1">Belongs to the UDP-glycosyltransferase family.</text>
</comment>
<gene>
    <name evidence="2" type="ORF">FSB_LOCUS24766</name>
</gene>
<dbReference type="InterPro" id="IPR050481">
    <property type="entry name" value="UDP-glycosyltransf_plant"/>
</dbReference>
<dbReference type="SUPFAM" id="SSF53756">
    <property type="entry name" value="UDP-Glycosyltransferase/glycogen phosphorylase"/>
    <property type="match status" value="1"/>
</dbReference>
<sequence length="225" mass="25240">MKTVELVFIPSPSIGHLVPMVETAKLLVERDDRLSITILVMKLSFDTSIDAYTKSLASINKRIRLIDLPQEEPNSSSTPVDFMTSYVENKKLHVKDVVNKLTQTDHQSGSNSPRLAGFVIDIMCTTMIDVANEFGIPTYLFIATSAAFLGSMFHLQELHDVADFKDSNTEFVIPSFVNPVPVNVLSSVVLDKNQSHVFHSISRRFRETKASIVRGVLMLWNTRNL</sequence>
<dbReference type="EMBL" id="OIVN01001713">
    <property type="protein sequence ID" value="SPC96884.1"/>
    <property type="molecule type" value="Genomic_DNA"/>
</dbReference>
<organism evidence="2">
    <name type="scientific">Fagus sylvatica</name>
    <name type="common">Beechnut</name>
    <dbReference type="NCBI Taxonomy" id="28930"/>
    <lineage>
        <taxon>Eukaryota</taxon>
        <taxon>Viridiplantae</taxon>
        <taxon>Streptophyta</taxon>
        <taxon>Embryophyta</taxon>
        <taxon>Tracheophyta</taxon>
        <taxon>Spermatophyta</taxon>
        <taxon>Magnoliopsida</taxon>
        <taxon>eudicotyledons</taxon>
        <taxon>Gunneridae</taxon>
        <taxon>Pentapetalae</taxon>
        <taxon>rosids</taxon>
        <taxon>fabids</taxon>
        <taxon>Fagales</taxon>
        <taxon>Fagaceae</taxon>
        <taxon>Fagus</taxon>
    </lineage>
</organism>
<protein>
    <submittedName>
        <fullName evidence="2">Uncharacterized protein</fullName>
    </submittedName>
</protein>
<dbReference type="AlphaFoldDB" id="A0A2N9GCM4"/>
<name>A0A2N9GCM4_FAGSY</name>
<dbReference type="PANTHER" id="PTHR48048">
    <property type="entry name" value="GLYCOSYLTRANSFERASE"/>
    <property type="match status" value="1"/>
</dbReference>
<evidence type="ECO:0000256" key="1">
    <source>
        <dbReference type="ARBA" id="ARBA00009995"/>
    </source>
</evidence>
<accession>A0A2N9GCM4</accession>
<evidence type="ECO:0000313" key="2">
    <source>
        <dbReference type="EMBL" id="SPC96884.1"/>
    </source>
</evidence>